<evidence type="ECO:0000313" key="1">
    <source>
        <dbReference type="EMBL" id="GAA3918667.1"/>
    </source>
</evidence>
<comment type="caution">
    <text evidence="1">The sequence shown here is derived from an EMBL/GenBank/DDBJ whole genome shotgun (WGS) entry which is preliminary data.</text>
</comment>
<reference evidence="2" key="1">
    <citation type="journal article" date="2019" name="Int. J. Syst. Evol. Microbiol.">
        <title>The Global Catalogue of Microorganisms (GCM) 10K type strain sequencing project: providing services to taxonomists for standard genome sequencing and annotation.</title>
        <authorList>
            <consortium name="The Broad Institute Genomics Platform"/>
            <consortium name="The Broad Institute Genome Sequencing Center for Infectious Disease"/>
            <person name="Wu L."/>
            <person name="Ma J."/>
        </authorList>
    </citation>
    <scope>NUCLEOTIDE SEQUENCE [LARGE SCALE GENOMIC DNA]</scope>
    <source>
        <strain evidence="2">JCM 17551</strain>
    </source>
</reference>
<dbReference type="EMBL" id="BAABBN010000004">
    <property type="protein sequence ID" value="GAA3918667.1"/>
    <property type="molecule type" value="Genomic_DNA"/>
</dbReference>
<dbReference type="Proteomes" id="UP001501565">
    <property type="component" value="Unassembled WGS sequence"/>
</dbReference>
<organism evidence="1 2">
    <name type="scientific">Litoribacillus peritrichatus</name>
    <dbReference type="NCBI Taxonomy" id="718191"/>
    <lineage>
        <taxon>Bacteria</taxon>
        <taxon>Pseudomonadati</taxon>
        <taxon>Pseudomonadota</taxon>
        <taxon>Gammaproteobacteria</taxon>
        <taxon>Oceanospirillales</taxon>
        <taxon>Oceanospirillaceae</taxon>
        <taxon>Litoribacillus</taxon>
    </lineage>
</organism>
<proteinExistence type="predicted"/>
<keyword evidence="2" id="KW-1185">Reference proteome</keyword>
<evidence type="ECO:0000313" key="2">
    <source>
        <dbReference type="Proteomes" id="UP001501565"/>
    </source>
</evidence>
<accession>A0ABP7ME38</accession>
<gene>
    <name evidence="1" type="ORF">GCM10022277_12420</name>
</gene>
<name>A0ABP7ME38_9GAMM</name>
<dbReference type="RefSeq" id="WP_344796571.1">
    <property type="nucleotide sequence ID" value="NZ_BAABBN010000004.1"/>
</dbReference>
<protein>
    <submittedName>
        <fullName evidence="1">Uncharacterized protein</fullName>
    </submittedName>
</protein>
<sequence length="147" mass="17192">MINKIISKKSFVCDEHNCSTTAPVCCHIEESIKHGVPIKIVPVIYERYLVDIYYEKHWICLACANKCGAPIAGCLLFDPIIRSFMKLAELEKDMYLEEVYELIDPYLDIKKELKAICSECFKENYFYDIEIVRKNHQLNETEMSVKK</sequence>